<dbReference type="NCBIfam" id="TIGR02327">
    <property type="entry name" value="int_mem_ywzB"/>
    <property type="match status" value="1"/>
</dbReference>
<accession>A0ABZ2NHQ0</accession>
<keyword evidence="1" id="KW-1133">Transmembrane helix</keyword>
<proteinExistence type="predicted"/>
<protein>
    <submittedName>
        <fullName evidence="2">DUF1146 family protein</fullName>
    </submittedName>
</protein>
<evidence type="ECO:0000256" key="1">
    <source>
        <dbReference type="SAM" id="Phobius"/>
    </source>
</evidence>
<feature type="transmembrane region" description="Helical" evidence="1">
    <location>
        <begin position="46"/>
        <end position="68"/>
    </location>
</feature>
<evidence type="ECO:0000313" key="2">
    <source>
        <dbReference type="EMBL" id="WXB96735.1"/>
    </source>
</evidence>
<dbReference type="Pfam" id="PF06612">
    <property type="entry name" value="DUF1146"/>
    <property type="match status" value="1"/>
</dbReference>
<reference evidence="2 3" key="1">
    <citation type="submission" date="2024-02" db="EMBL/GenBank/DDBJ databases">
        <title>Seven novel Bacillus-like species.</title>
        <authorList>
            <person name="Liu G."/>
        </authorList>
    </citation>
    <scope>NUCLEOTIDE SEQUENCE [LARGE SCALE GENOMIC DNA]</scope>
    <source>
        <strain evidence="2 3">FJAT-52054</strain>
    </source>
</reference>
<keyword evidence="1" id="KW-0812">Transmembrane</keyword>
<gene>
    <name evidence="2" type="ORF">WCV65_19725</name>
</gene>
<keyword evidence="1" id="KW-0472">Membrane</keyword>
<feature type="transmembrane region" description="Helical" evidence="1">
    <location>
        <begin position="6"/>
        <end position="26"/>
    </location>
</feature>
<sequence>MIEFSQQALTGLVSHLFFIAVTWWALQSLNFDKFIRSGRVVQAQVLLILLTIAIAYLVSSFFLDYLFWSKELPSLFYVYALIPLGI</sequence>
<keyword evidence="3" id="KW-1185">Reference proteome</keyword>
<name>A0ABZ2NHQ0_9BACI</name>
<dbReference type="Proteomes" id="UP001377337">
    <property type="component" value="Chromosome"/>
</dbReference>
<dbReference type="RefSeq" id="WP_338778852.1">
    <property type="nucleotide sequence ID" value="NZ_CP147407.1"/>
</dbReference>
<dbReference type="EMBL" id="CP147407">
    <property type="protein sequence ID" value="WXB96735.1"/>
    <property type="molecule type" value="Genomic_DNA"/>
</dbReference>
<dbReference type="InterPro" id="IPR009526">
    <property type="entry name" value="DUF1146"/>
</dbReference>
<evidence type="ECO:0000313" key="3">
    <source>
        <dbReference type="Proteomes" id="UP001377337"/>
    </source>
</evidence>
<organism evidence="2 3">
    <name type="scientific">Metabacillus sediminis</name>
    <dbReference type="NCBI Taxonomy" id="3117746"/>
    <lineage>
        <taxon>Bacteria</taxon>
        <taxon>Bacillati</taxon>
        <taxon>Bacillota</taxon>
        <taxon>Bacilli</taxon>
        <taxon>Bacillales</taxon>
        <taxon>Bacillaceae</taxon>
        <taxon>Metabacillus</taxon>
    </lineage>
</organism>